<organism evidence="1 2">
    <name type="scientific">Mammaliicoccus sciuri</name>
    <name type="common">Staphylococcus sciuri</name>
    <dbReference type="NCBI Taxonomy" id="1296"/>
    <lineage>
        <taxon>Bacteria</taxon>
        <taxon>Bacillati</taxon>
        <taxon>Bacillota</taxon>
        <taxon>Bacilli</taxon>
        <taxon>Bacillales</taxon>
        <taxon>Staphylococcaceae</taxon>
        <taxon>Mammaliicoccus</taxon>
    </lineage>
</organism>
<name>A0AAJ4VGP8_MAMSC</name>
<evidence type="ECO:0008006" key="3">
    <source>
        <dbReference type="Google" id="ProtNLM"/>
    </source>
</evidence>
<comment type="caution">
    <text evidence="1">The sequence shown here is derived from an EMBL/GenBank/DDBJ whole genome shotgun (WGS) entry which is preliminary data.</text>
</comment>
<protein>
    <recommendedName>
        <fullName evidence="3">Type II toxin-antitoxin system PemK/MazF family toxin</fullName>
    </recommendedName>
</protein>
<evidence type="ECO:0000313" key="1">
    <source>
        <dbReference type="EMBL" id="RTX70456.1"/>
    </source>
</evidence>
<sequence length="135" mass="15693">MDLVNTPRDLINKIVYASFPYFDLKTNKKGYKLRPVLIIGAEKDCFECDLTMLPISTVSNKVNLHPIYDVNIGLLECPSLHSIYKEICYVRTHKQSTVYSKDIVTSKKFDDLSITYQEKLEEIKFKVSEFNKTLF</sequence>
<evidence type="ECO:0000313" key="2">
    <source>
        <dbReference type="Proteomes" id="UP000274792"/>
    </source>
</evidence>
<dbReference type="AlphaFoldDB" id="A0AAJ4VGP8"/>
<gene>
    <name evidence="1" type="ORF">CD117_14210</name>
</gene>
<dbReference type="RefSeq" id="WP_051575452.1">
    <property type="nucleotide sequence ID" value="NZ_JALGXM010000002.1"/>
</dbReference>
<reference evidence="1 2" key="1">
    <citation type="submission" date="2018-10" db="EMBL/GenBank/DDBJ databases">
        <title>A collection Staphylococci species genome sequencing.</title>
        <authorList>
            <person name="Cole K."/>
        </authorList>
    </citation>
    <scope>NUCLEOTIDE SEQUENCE [LARGE SCALE GENOMIC DNA]</scope>
    <source>
        <strain evidence="2">NCTC 12218</strain>
    </source>
</reference>
<accession>A0AAJ4VGP8</accession>
<proteinExistence type="predicted"/>
<dbReference type="Proteomes" id="UP000274792">
    <property type="component" value="Unassembled WGS sequence"/>
</dbReference>
<dbReference type="EMBL" id="RXWV01000096">
    <property type="protein sequence ID" value="RTX70456.1"/>
    <property type="molecule type" value="Genomic_DNA"/>
</dbReference>